<dbReference type="GO" id="GO:0000727">
    <property type="term" value="P:double-strand break repair via break-induced replication"/>
    <property type="evidence" value="ECO:0007669"/>
    <property type="project" value="TreeGrafter"/>
</dbReference>
<dbReference type="GO" id="GO:1902977">
    <property type="term" value="P:mitotic DNA replication preinitiation complex assembly"/>
    <property type="evidence" value="ECO:0007669"/>
    <property type="project" value="TreeGrafter"/>
</dbReference>
<dbReference type="GO" id="GO:0003682">
    <property type="term" value="F:chromatin binding"/>
    <property type="evidence" value="ECO:0007669"/>
    <property type="project" value="TreeGrafter"/>
</dbReference>
<proteinExistence type="inferred from homology"/>
<feature type="region of interest" description="Disordered" evidence="6">
    <location>
        <begin position="315"/>
        <end position="344"/>
    </location>
</feature>
<accession>A0A507DRW7</accession>
<evidence type="ECO:0000256" key="5">
    <source>
        <dbReference type="ARBA" id="ARBA00023306"/>
    </source>
</evidence>
<comment type="subcellular location">
    <subcellularLocation>
        <location evidence="1">Nucleus</location>
    </subcellularLocation>
</comment>
<dbReference type="GO" id="GO:0031261">
    <property type="term" value="C:DNA replication preinitiation complex"/>
    <property type="evidence" value="ECO:0007669"/>
    <property type="project" value="TreeGrafter"/>
</dbReference>
<evidence type="ECO:0000256" key="6">
    <source>
        <dbReference type="SAM" id="MobiDB-lite"/>
    </source>
</evidence>
<dbReference type="AlphaFoldDB" id="A0A507DRW7"/>
<feature type="compositionally biased region" description="Acidic residues" evidence="6">
    <location>
        <begin position="539"/>
        <end position="551"/>
    </location>
</feature>
<feature type="compositionally biased region" description="Basic residues" evidence="6">
    <location>
        <begin position="226"/>
        <end position="237"/>
    </location>
</feature>
<dbReference type="InterPro" id="IPR003874">
    <property type="entry name" value="CDC45"/>
</dbReference>
<name>A0A507DRW7_9FUNG</name>
<sequence>MGYVAFAQLDQVYRRLKSAASRNGGTGASTVLIFVSPDADAVCALKILVTLLKSDCIAHKIVPVAGYTDLSGANEDHVENNEELRSIVMLNCGGLVDLNEMFTLSEDMTIYVCDSHRPLNLRSLFNQEQIVFMDDGDIDDLPDLKKAVEELEFEDSDDDDDDENGADDAESEESEEELSENESEPDADGNAVDVGGEGMGKNRDRRKDGKRKEPPGVDAVQTPPLKRARVSSRRRRRREHQRVIAEYYAEGAYYGLSVAGMLYALAEQLGRASNDFLWLSLIGLSDQYLHDRVGHRQYLSLVEAAKNEVSRFNIKSSSGEDGDLDDSQSLLGESRNLRGRNDANRQLDPDNEVIRCDDEFRLMLLRHWTMHESLHYSVYVGTKLGIWKEKGRQRLTNFLVKMGLPHTESQQRFSEMSYPFKQSIKQKLIAVSPRYNMTEIVFPSFYKKFGFKGSVSAPDVVYSLTSLLDWGAEWIARHGTGSYADTGGTVAQLGSGMGRQGRDTSEVITGGLAGVGVGTRTGMAAVAMRAGDALPASASDDESDQSDEDAEDASRREERKKERAWVRNFYIAYDALDAFDLLYHGIHLAMSFQRALVRTGISILEKKLTQTFRNFQLTVLTGEGLGTGVSDSGALSDENDFVLFGRSPAHLGRLAKFLMEAFKEFKDKDLPLVIAALDESADTFLIIGYTGLTKRGAVRKNTFGPAFQEAAERTNARVKHDSFEASIMEVQKEDLGDFLDTLQSLMQ</sequence>
<dbReference type="GO" id="GO:0006270">
    <property type="term" value="P:DNA replication initiation"/>
    <property type="evidence" value="ECO:0007669"/>
    <property type="project" value="InterPro"/>
</dbReference>
<gene>
    <name evidence="7" type="ORF">PhCBS80983_g05916</name>
</gene>
<feature type="compositionally biased region" description="Acidic residues" evidence="6">
    <location>
        <begin position="151"/>
        <end position="187"/>
    </location>
</feature>
<protein>
    <recommendedName>
        <fullName evidence="9">Cell division control protein 45</fullName>
    </recommendedName>
</protein>
<feature type="region of interest" description="Disordered" evidence="6">
    <location>
        <begin position="535"/>
        <end position="558"/>
    </location>
</feature>
<comment type="caution">
    <text evidence="7">The sequence shown here is derived from an EMBL/GenBank/DDBJ whole genome shotgun (WGS) entry which is preliminary data.</text>
</comment>
<organism evidence="7 8">
    <name type="scientific">Powellomyces hirtus</name>
    <dbReference type="NCBI Taxonomy" id="109895"/>
    <lineage>
        <taxon>Eukaryota</taxon>
        <taxon>Fungi</taxon>
        <taxon>Fungi incertae sedis</taxon>
        <taxon>Chytridiomycota</taxon>
        <taxon>Chytridiomycota incertae sedis</taxon>
        <taxon>Chytridiomycetes</taxon>
        <taxon>Spizellomycetales</taxon>
        <taxon>Powellomycetaceae</taxon>
        <taxon>Powellomyces</taxon>
    </lineage>
</organism>
<keyword evidence="3" id="KW-0235">DNA replication</keyword>
<dbReference type="Proteomes" id="UP000318582">
    <property type="component" value="Unassembled WGS sequence"/>
</dbReference>
<dbReference type="PANTHER" id="PTHR10507">
    <property type="entry name" value="CDC45-RELATED PROTEIN"/>
    <property type="match status" value="1"/>
</dbReference>
<dbReference type="GO" id="GO:0003688">
    <property type="term" value="F:DNA replication origin binding"/>
    <property type="evidence" value="ECO:0007669"/>
    <property type="project" value="TreeGrafter"/>
</dbReference>
<feature type="compositionally biased region" description="Basic and acidic residues" evidence="6">
    <location>
        <begin position="200"/>
        <end position="215"/>
    </location>
</feature>
<evidence type="ECO:0000256" key="4">
    <source>
        <dbReference type="ARBA" id="ARBA00023242"/>
    </source>
</evidence>
<feature type="region of interest" description="Disordered" evidence="6">
    <location>
        <begin position="151"/>
        <end position="237"/>
    </location>
</feature>
<evidence type="ECO:0000313" key="8">
    <source>
        <dbReference type="Proteomes" id="UP000318582"/>
    </source>
</evidence>
<feature type="compositionally biased region" description="Basic and acidic residues" evidence="6">
    <location>
        <begin position="335"/>
        <end position="344"/>
    </location>
</feature>
<evidence type="ECO:0000256" key="2">
    <source>
        <dbReference type="ARBA" id="ARBA00010727"/>
    </source>
</evidence>
<evidence type="ECO:0000256" key="1">
    <source>
        <dbReference type="ARBA" id="ARBA00004123"/>
    </source>
</evidence>
<reference evidence="7 8" key="1">
    <citation type="journal article" date="2019" name="Sci. Rep.">
        <title>Comparative genomics of chytrid fungi reveal insights into the obligate biotrophic and pathogenic lifestyle of Synchytrium endobioticum.</title>
        <authorList>
            <person name="van de Vossenberg B.T.L.H."/>
            <person name="Warris S."/>
            <person name="Nguyen H.D.T."/>
            <person name="van Gent-Pelzer M.P.E."/>
            <person name="Joly D.L."/>
            <person name="van de Geest H.C."/>
            <person name="Bonants P.J.M."/>
            <person name="Smith D.S."/>
            <person name="Levesque C.A."/>
            <person name="van der Lee T.A.J."/>
        </authorList>
    </citation>
    <scope>NUCLEOTIDE SEQUENCE [LARGE SCALE GENOMIC DNA]</scope>
    <source>
        <strain evidence="7 8">CBS 809.83</strain>
    </source>
</reference>
<keyword evidence="5" id="KW-0131">Cell cycle</keyword>
<evidence type="ECO:0008006" key="9">
    <source>
        <dbReference type="Google" id="ProtNLM"/>
    </source>
</evidence>
<dbReference type="GO" id="GO:0003697">
    <property type="term" value="F:single-stranded DNA binding"/>
    <property type="evidence" value="ECO:0007669"/>
    <property type="project" value="TreeGrafter"/>
</dbReference>
<dbReference type="STRING" id="109895.A0A507DRW7"/>
<dbReference type="EMBL" id="QEAQ01000153">
    <property type="protein sequence ID" value="TPX54489.1"/>
    <property type="molecule type" value="Genomic_DNA"/>
</dbReference>
<keyword evidence="4" id="KW-0539">Nucleus</keyword>
<comment type="similarity">
    <text evidence="2">Belongs to the CDC45 family.</text>
</comment>
<keyword evidence="8" id="KW-1185">Reference proteome</keyword>
<evidence type="ECO:0000256" key="3">
    <source>
        <dbReference type="ARBA" id="ARBA00022705"/>
    </source>
</evidence>
<dbReference type="PANTHER" id="PTHR10507:SF0">
    <property type="entry name" value="CELL DIVISION CONTROL PROTEIN 45 HOMOLOG"/>
    <property type="match status" value="1"/>
</dbReference>
<dbReference type="Pfam" id="PF02724">
    <property type="entry name" value="CDC45"/>
    <property type="match status" value="1"/>
</dbReference>
<evidence type="ECO:0000313" key="7">
    <source>
        <dbReference type="EMBL" id="TPX54489.1"/>
    </source>
</evidence>